<gene>
    <name evidence="2" type="ORF">PEVE_00040869</name>
</gene>
<keyword evidence="1" id="KW-0732">Signal</keyword>
<comment type="caution">
    <text evidence="2">The sequence shown here is derived from an EMBL/GenBank/DDBJ whole genome shotgun (WGS) entry which is preliminary data.</text>
</comment>
<organism evidence="2 3">
    <name type="scientific">Porites evermanni</name>
    <dbReference type="NCBI Taxonomy" id="104178"/>
    <lineage>
        <taxon>Eukaryota</taxon>
        <taxon>Metazoa</taxon>
        <taxon>Cnidaria</taxon>
        <taxon>Anthozoa</taxon>
        <taxon>Hexacorallia</taxon>
        <taxon>Scleractinia</taxon>
        <taxon>Fungiina</taxon>
        <taxon>Poritidae</taxon>
        <taxon>Porites</taxon>
    </lineage>
</organism>
<feature type="signal peptide" evidence="1">
    <location>
        <begin position="1"/>
        <end position="18"/>
    </location>
</feature>
<feature type="chain" id="PRO_5047041970" evidence="1">
    <location>
        <begin position="19"/>
        <end position="135"/>
    </location>
</feature>
<evidence type="ECO:0000313" key="2">
    <source>
        <dbReference type="EMBL" id="CAH3018029.1"/>
    </source>
</evidence>
<proteinExistence type="predicted"/>
<protein>
    <submittedName>
        <fullName evidence="2">Uncharacterized protein</fullName>
    </submittedName>
</protein>
<name>A0ABN8LR28_9CNID</name>
<evidence type="ECO:0000256" key="1">
    <source>
        <dbReference type="SAM" id="SignalP"/>
    </source>
</evidence>
<evidence type="ECO:0000313" key="3">
    <source>
        <dbReference type="Proteomes" id="UP001159427"/>
    </source>
</evidence>
<dbReference type="EMBL" id="CALNXI010000076">
    <property type="protein sequence ID" value="CAH3018029.1"/>
    <property type="molecule type" value="Genomic_DNA"/>
</dbReference>
<accession>A0ABN8LR28</accession>
<keyword evidence="3" id="KW-1185">Reference proteome</keyword>
<dbReference type="Proteomes" id="UP001159427">
    <property type="component" value="Unassembled WGS sequence"/>
</dbReference>
<sequence length="135" mass="15807">MTFLKFLLIGLVCYKAEAKFVYPRFDEINMARTLDERSDGCKYFDRLYEEGEVMIPTTSRKCEYLCTCHVYENYEGQFFCERLCQQYTDYICRPGWESKPVNVSAGPPEYGCFCEENHCVPSLGIDALVARLRLR</sequence>
<reference evidence="2 3" key="1">
    <citation type="submission" date="2022-05" db="EMBL/GenBank/DDBJ databases">
        <authorList>
            <consortium name="Genoscope - CEA"/>
            <person name="William W."/>
        </authorList>
    </citation>
    <scope>NUCLEOTIDE SEQUENCE [LARGE SCALE GENOMIC DNA]</scope>
</reference>